<feature type="signal peptide" evidence="8">
    <location>
        <begin position="1"/>
        <end position="21"/>
    </location>
</feature>
<dbReference type="GO" id="GO:0010185">
    <property type="term" value="P:regulation of cellular defense response"/>
    <property type="evidence" value="ECO:0007669"/>
    <property type="project" value="UniProtKB-ARBA"/>
</dbReference>
<dbReference type="Proteomes" id="UP000184474">
    <property type="component" value="Unassembled WGS sequence"/>
</dbReference>
<evidence type="ECO:0000256" key="5">
    <source>
        <dbReference type="ARBA" id="ARBA00022734"/>
    </source>
</evidence>
<dbReference type="InterPro" id="IPR011050">
    <property type="entry name" value="Pectin_lyase_fold/virulence"/>
</dbReference>
<dbReference type="SUPFAM" id="SSF56988">
    <property type="entry name" value="Anthrax protective antigen"/>
    <property type="match status" value="1"/>
</dbReference>
<accession>A0A1M6M0T1</accession>
<dbReference type="SUPFAM" id="SSF51126">
    <property type="entry name" value="Pectin lyase-like"/>
    <property type="match status" value="1"/>
</dbReference>
<feature type="domain" description="PA14" evidence="9">
    <location>
        <begin position="491"/>
        <end position="627"/>
    </location>
</feature>
<reference evidence="11" key="1">
    <citation type="submission" date="2016-11" db="EMBL/GenBank/DDBJ databases">
        <authorList>
            <person name="Varghese N."/>
            <person name="Submissions S."/>
        </authorList>
    </citation>
    <scope>NUCLEOTIDE SEQUENCE [LARGE SCALE GENOMIC DNA]</scope>
    <source>
        <strain evidence="11">DSM 26134</strain>
    </source>
</reference>
<dbReference type="GO" id="GO:0046872">
    <property type="term" value="F:metal ion binding"/>
    <property type="evidence" value="ECO:0007669"/>
    <property type="project" value="UniProtKB-KW"/>
</dbReference>
<keyword evidence="4" id="KW-0479">Metal-binding</keyword>
<dbReference type="InterPro" id="IPR051941">
    <property type="entry name" value="BG_Antigen-Binding_Lectin"/>
</dbReference>
<proteinExistence type="inferred from homology"/>
<dbReference type="STRING" id="156994.SAMN04488028_1011167"/>
<keyword evidence="7" id="KW-1015">Disulfide bond</keyword>
<dbReference type="EMBL" id="FRAA01000001">
    <property type="protein sequence ID" value="SHJ76950.1"/>
    <property type="molecule type" value="Genomic_DNA"/>
</dbReference>
<dbReference type="SMART" id="SM00758">
    <property type="entry name" value="PA14"/>
    <property type="match status" value="1"/>
</dbReference>
<keyword evidence="11" id="KW-1185">Reference proteome</keyword>
<evidence type="ECO:0000313" key="11">
    <source>
        <dbReference type="Proteomes" id="UP000184474"/>
    </source>
</evidence>
<keyword evidence="6" id="KW-0106">Calcium</keyword>
<dbReference type="Gene3D" id="2.80.10.50">
    <property type="match status" value="1"/>
</dbReference>
<evidence type="ECO:0000313" key="10">
    <source>
        <dbReference type="EMBL" id="SHJ76950.1"/>
    </source>
</evidence>
<dbReference type="CDD" id="cd00161">
    <property type="entry name" value="beta-trefoil_Ricin-like"/>
    <property type="match status" value="1"/>
</dbReference>
<sequence>MRRLQLLLLAALLWSSTGLMAQTTVNSLTELQPYLEQDDVHVKLAPGDYTVTGADVANGVIGKRWTGSQYLGSTFNVFLFEGNNSTYDFTGVTIYIKTETAQSVGSIDFYEFRVLGSNNTIKNVTVVDDGDVDDKPTSRATSVVLDGANNKLVGCHFTVKGSYPYGYGDIFGKGGGPVISHNKRSACLVRGKSNLVKDCTFICRSYGHGIFFQGAVDPRVDGCYVEGELRSTDEVLAEEGTGSPADNVDFETVWGFNLKDITGNYYFSLQEDGIRSYNAGETIVDGIEYERGVTGATVTNSTVVKMRSGVTIGWASGYKYVENCTTLACEIGYWVGANTDVVNSRGDASIGSLLSEDVSRSNSNIELSLMDDYVTPVDGEVTAIYYAGSGHNVVLYDETTYLHDHVEVVVGGERLAHRFLSGSTAPPINFTATDIDFNNLTNYPMYLGPNSARVTGQSCGAITDDGTNNDVSDVDCATACVYEEGVAFPTYATSGINYEIYEGDFDAIPDLETMTPAKSGMVADMDISATDTLSQFVVAFDGTLEVSADGRYTFYVSSDDPTSLIVDGKEVVSYDGASGLLESSGEICLAEGFHSLEVVRVEKNSDQSFSVSYESDDVAKTTALDVFGNDFASIDNLAYLANATQPSTSDGGLAIRAVDGNTDGAFASNSVTHTYEETNAWWQVELRDTYPIGEINVYNRTDCCSDRLGAFTISVLNEQGQTLFCQYIEPLTEPSVTVDAEGVLGRIIRIEKTEVGILALAEVEVYEGTEVTHGGEFQLRKRDSDLYAIDGGAQETEAGHSVAMLKFSNHENMTWTELDRQEGYYSYQKYGSELCLAGNDQDDLVLATCDESAETQQWFKIGGGEGHYRLQLKGTELVIDGGSGRFDGANIYLEALDYTSEAQQWKFEAADVDNLETDDEVLSTSASRQVSIYPNQVVDVLNVQFPAAVYSQFWIHDLNGRVVRQGQIADQAQQLSVDFRAMDEGMYILMLKGPNASDSFKIIR</sequence>
<evidence type="ECO:0000256" key="2">
    <source>
        <dbReference type="ARBA" id="ARBA00010147"/>
    </source>
</evidence>
<gene>
    <name evidence="10" type="ORF">SAMN04488028_1011167</name>
</gene>
<feature type="chain" id="PRO_5012658004" evidence="8">
    <location>
        <begin position="22"/>
        <end position="1004"/>
    </location>
</feature>
<evidence type="ECO:0000259" key="9">
    <source>
        <dbReference type="PROSITE" id="PS51820"/>
    </source>
</evidence>
<dbReference type="SMART" id="SM00607">
    <property type="entry name" value="FTP"/>
    <property type="match status" value="1"/>
</dbReference>
<dbReference type="PANTHER" id="PTHR45713:SF6">
    <property type="entry name" value="F5_8 TYPE C DOMAIN-CONTAINING PROTEIN"/>
    <property type="match status" value="1"/>
</dbReference>
<evidence type="ECO:0000256" key="1">
    <source>
        <dbReference type="ARBA" id="ARBA00002219"/>
    </source>
</evidence>
<evidence type="ECO:0000256" key="8">
    <source>
        <dbReference type="SAM" id="SignalP"/>
    </source>
</evidence>
<keyword evidence="5" id="KW-0430">Lectin</keyword>
<dbReference type="AlphaFoldDB" id="A0A1M6M0T1"/>
<dbReference type="GO" id="GO:0042806">
    <property type="term" value="F:fucose binding"/>
    <property type="evidence" value="ECO:0007669"/>
    <property type="project" value="UniProtKB-ARBA"/>
</dbReference>
<evidence type="ECO:0000256" key="6">
    <source>
        <dbReference type="ARBA" id="ARBA00022837"/>
    </source>
</evidence>
<dbReference type="SUPFAM" id="SSF49785">
    <property type="entry name" value="Galactose-binding domain-like"/>
    <property type="match status" value="1"/>
</dbReference>
<evidence type="ECO:0000256" key="7">
    <source>
        <dbReference type="ARBA" id="ARBA00023157"/>
    </source>
</evidence>
<organism evidence="10 11">
    <name type="scientific">Reichenbachiella agariperforans</name>
    <dbReference type="NCBI Taxonomy" id="156994"/>
    <lineage>
        <taxon>Bacteria</taxon>
        <taxon>Pseudomonadati</taxon>
        <taxon>Bacteroidota</taxon>
        <taxon>Cytophagia</taxon>
        <taxon>Cytophagales</taxon>
        <taxon>Reichenbachiellaceae</taxon>
        <taxon>Reichenbachiella</taxon>
    </lineage>
</organism>
<dbReference type="SUPFAM" id="SSF50370">
    <property type="entry name" value="Ricin B-like lectins"/>
    <property type="match status" value="1"/>
</dbReference>
<comment type="similarity">
    <text evidence="2">Belongs to the fucolectin family.</text>
</comment>
<protein>
    <submittedName>
        <fullName evidence="10">Por secretion system C-terminal sorting domain-containing protein</fullName>
    </submittedName>
</protein>
<dbReference type="NCBIfam" id="TIGR04183">
    <property type="entry name" value="Por_Secre_tail"/>
    <property type="match status" value="1"/>
</dbReference>
<dbReference type="PANTHER" id="PTHR45713">
    <property type="entry name" value="FTP DOMAIN-CONTAINING PROTEIN"/>
    <property type="match status" value="1"/>
</dbReference>
<name>A0A1M6M0T1_REIAG</name>
<dbReference type="Gene3D" id="2.60.120.380">
    <property type="match status" value="1"/>
</dbReference>
<evidence type="ECO:0000256" key="4">
    <source>
        <dbReference type="ARBA" id="ARBA00022723"/>
    </source>
</evidence>
<comment type="function">
    <text evidence="1">Acts as a defensive agent. Recognizes blood group fucosylated oligosaccharides including A, B, H and Lewis B-type antigens. Does not recognize Lewis A antigen and has low affinity for monovalent haptens.</text>
</comment>
<dbReference type="Pfam" id="PF07691">
    <property type="entry name" value="PA14"/>
    <property type="match status" value="1"/>
</dbReference>
<dbReference type="InterPro" id="IPR026444">
    <property type="entry name" value="Secre_tail"/>
</dbReference>
<comment type="subunit">
    <text evidence="3">Homotrimer.</text>
</comment>
<dbReference type="RefSeq" id="WP_084190370.1">
    <property type="nucleotide sequence ID" value="NZ_FRAA01000001.1"/>
</dbReference>
<dbReference type="InterPro" id="IPR035992">
    <property type="entry name" value="Ricin_B-like_lectins"/>
</dbReference>
<dbReference type="InterPro" id="IPR006585">
    <property type="entry name" value="FTP1"/>
</dbReference>
<dbReference type="PROSITE" id="PS50231">
    <property type="entry name" value="RICIN_B_LECTIN"/>
    <property type="match status" value="1"/>
</dbReference>
<dbReference type="Pfam" id="PF22633">
    <property type="entry name" value="F5_F8_type_C_2"/>
    <property type="match status" value="1"/>
</dbReference>
<dbReference type="Gene3D" id="2.60.120.260">
    <property type="entry name" value="Galactose-binding domain-like"/>
    <property type="match status" value="1"/>
</dbReference>
<keyword evidence="8" id="KW-0732">Signal</keyword>
<evidence type="ECO:0000256" key="3">
    <source>
        <dbReference type="ARBA" id="ARBA00011233"/>
    </source>
</evidence>
<dbReference type="InterPro" id="IPR008979">
    <property type="entry name" value="Galactose-bd-like_sf"/>
</dbReference>
<dbReference type="InterPro" id="IPR037524">
    <property type="entry name" value="PA14/GLEYA"/>
</dbReference>
<dbReference type="InterPro" id="IPR011658">
    <property type="entry name" value="PA14_dom"/>
</dbReference>
<dbReference type="PROSITE" id="PS51820">
    <property type="entry name" value="PA14"/>
    <property type="match status" value="1"/>
</dbReference>